<dbReference type="SMART" id="SM01010">
    <property type="entry name" value="AMPKBI"/>
    <property type="match status" value="1"/>
</dbReference>
<dbReference type="InterPro" id="IPR006828">
    <property type="entry name" value="ASC_dom"/>
</dbReference>
<comment type="caution">
    <text evidence="4">The sequence shown here is derived from an EMBL/GenBank/DDBJ whole genome shotgun (WGS) entry which is preliminary data.</text>
</comment>
<dbReference type="InterPro" id="IPR013783">
    <property type="entry name" value="Ig-like_fold"/>
</dbReference>
<dbReference type="AlphaFoldDB" id="A0A835JJJ9"/>
<evidence type="ECO:0000313" key="4">
    <source>
        <dbReference type="EMBL" id="KAF9669639.1"/>
    </source>
</evidence>
<feature type="compositionally biased region" description="Low complexity" evidence="2">
    <location>
        <begin position="220"/>
        <end position="234"/>
    </location>
</feature>
<feature type="region of interest" description="Disordered" evidence="2">
    <location>
        <begin position="1"/>
        <end position="20"/>
    </location>
</feature>
<dbReference type="InterPro" id="IPR037256">
    <property type="entry name" value="ASC_dom_sf"/>
</dbReference>
<organism evidence="4 5">
    <name type="scientific">Salix dunnii</name>
    <dbReference type="NCBI Taxonomy" id="1413687"/>
    <lineage>
        <taxon>Eukaryota</taxon>
        <taxon>Viridiplantae</taxon>
        <taxon>Streptophyta</taxon>
        <taxon>Embryophyta</taxon>
        <taxon>Tracheophyta</taxon>
        <taxon>Spermatophyta</taxon>
        <taxon>Magnoliopsida</taxon>
        <taxon>eudicotyledons</taxon>
        <taxon>Gunneridae</taxon>
        <taxon>Pentapetalae</taxon>
        <taxon>rosids</taxon>
        <taxon>fabids</taxon>
        <taxon>Malpighiales</taxon>
        <taxon>Salicaceae</taxon>
        <taxon>Saliceae</taxon>
        <taxon>Salix</taxon>
    </lineage>
</organism>
<dbReference type="SUPFAM" id="SSF160219">
    <property type="entry name" value="AMPKBI-like"/>
    <property type="match status" value="1"/>
</dbReference>
<gene>
    <name evidence="4" type="ORF">SADUNF_Sadunf14G0128200</name>
</gene>
<accession>A0A835JJJ9</accession>
<dbReference type="Gene3D" id="2.60.40.10">
    <property type="entry name" value="Immunoglobulins"/>
    <property type="match status" value="1"/>
</dbReference>
<evidence type="ECO:0000313" key="5">
    <source>
        <dbReference type="Proteomes" id="UP000657918"/>
    </source>
</evidence>
<dbReference type="OrthoDB" id="531008at2759"/>
<dbReference type="Pfam" id="PF16561">
    <property type="entry name" value="AMPK1_CBM"/>
    <property type="match status" value="1"/>
</dbReference>
<feature type="domain" description="Association with the SNF1 complex (ASC)" evidence="3">
    <location>
        <begin position="228"/>
        <end position="316"/>
    </location>
</feature>
<dbReference type="PANTHER" id="PTHR46316">
    <property type="entry name" value="SNF1-RELATED PROTEIN KINASE REGULATORY SUBUNIT BETA-1"/>
    <property type="match status" value="1"/>
</dbReference>
<dbReference type="InterPro" id="IPR043554">
    <property type="entry name" value="KINB"/>
</dbReference>
<comment type="similarity">
    <text evidence="1">Belongs to the 5'-AMP-activated protein kinase beta subunit family.</text>
</comment>
<evidence type="ECO:0000256" key="1">
    <source>
        <dbReference type="ARBA" id="ARBA00010926"/>
    </source>
</evidence>
<dbReference type="SUPFAM" id="SSF81296">
    <property type="entry name" value="E set domains"/>
    <property type="match status" value="1"/>
</dbReference>
<keyword evidence="5" id="KW-1185">Reference proteome</keyword>
<proteinExistence type="inferred from homology"/>
<dbReference type="InterPro" id="IPR014756">
    <property type="entry name" value="Ig_E-set"/>
</dbReference>
<sequence>MGNVSGKNEGEGTSSSGVKYGGEEGMEFAVHGRAAPISYHHSQGVYAEAEPMVHSPPHNPGGYLPPPPFAPQVFYFSFYLIFPFRFHGDAAAFFNLQDPMATLPRSGEITQVPNYALVHNTTDFRGMFPENLRAVMITWSFDGQQVAVTGSWDNWNRREPLQRMGKDFVIMKMLPAGVYHYRFIVDEILRHVPDLPWERDDSGSAYNILDLQEYVPEAPESLSEFESSPSPDSSYNNESLKDNDFGKLPPDIPPQLLLTPLSEQSSAMDSYQLQQRPRHAVLNHLYIQNNRGEPVALGSTNRFLQKYVTVVLYKPTRR</sequence>
<dbReference type="InterPro" id="IPR032640">
    <property type="entry name" value="AMPK1_CBM"/>
</dbReference>
<name>A0A835JJJ9_9ROSI</name>
<dbReference type="Proteomes" id="UP000657918">
    <property type="component" value="Unassembled WGS sequence"/>
</dbReference>
<protein>
    <recommendedName>
        <fullName evidence="3">Association with the SNF1 complex (ASC) domain-containing protein</fullName>
    </recommendedName>
</protein>
<evidence type="ECO:0000259" key="3">
    <source>
        <dbReference type="SMART" id="SM01010"/>
    </source>
</evidence>
<dbReference type="Gene3D" id="6.20.250.60">
    <property type="match status" value="1"/>
</dbReference>
<dbReference type="PANTHER" id="PTHR46316:SF6">
    <property type="entry name" value="ASSOCIATION WITH THE SNF1 COMPLEX (ASC) DOMAIN-CONTAINING PROTEIN"/>
    <property type="match status" value="1"/>
</dbReference>
<dbReference type="Pfam" id="PF04739">
    <property type="entry name" value="AMPKBI"/>
    <property type="match status" value="1"/>
</dbReference>
<dbReference type="GO" id="GO:0009507">
    <property type="term" value="C:chloroplast"/>
    <property type="evidence" value="ECO:0007669"/>
    <property type="project" value="UniProtKB-ARBA"/>
</dbReference>
<reference evidence="4 5" key="1">
    <citation type="submission" date="2020-10" db="EMBL/GenBank/DDBJ databases">
        <title>Plant Genome Project.</title>
        <authorList>
            <person name="Zhang R.-G."/>
        </authorList>
    </citation>
    <scope>NUCLEOTIDE SEQUENCE [LARGE SCALE GENOMIC DNA]</scope>
    <source>
        <strain evidence="4">FAFU-HL-1</strain>
        <tissue evidence="4">Leaf</tissue>
    </source>
</reference>
<dbReference type="EMBL" id="JADGMS010000014">
    <property type="protein sequence ID" value="KAF9669639.1"/>
    <property type="molecule type" value="Genomic_DNA"/>
</dbReference>
<evidence type="ECO:0000256" key="2">
    <source>
        <dbReference type="SAM" id="MobiDB-lite"/>
    </source>
</evidence>
<dbReference type="CDD" id="cd02859">
    <property type="entry name" value="E_set_AMPKbeta_like_N"/>
    <property type="match status" value="1"/>
</dbReference>
<feature type="region of interest" description="Disordered" evidence="2">
    <location>
        <begin position="220"/>
        <end position="246"/>
    </location>
</feature>